<accession>A9KQB9</accession>
<reference evidence="4" key="1">
    <citation type="submission" date="2007-11" db="EMBL/GenBank/DDBJ databases">
        <title>Complete genome sequence of Clostridium phytofermentans ISDg.</title>
        <authorList>
            <person name="Leschine S.B."/>
            <person name="Warnick T.A."/>
            <person name="Blanchard J.L."/>
            <person name="Schnell D.J."/>
            <person name="Petit E.L."/>
            <person name="LaTouf W.G."/>
            <person name="Copeland A."/>
            <person name="Lucas S."/>
            <person name="Lapidus A."/>
            <person name="Barry K."/>
            <person name="Glavina del Rio T."/>
            <person name="Dalin E."/>
            <person name="Tice H."/>
            <person name="Pitluck S."/>
            <person name="Kiss H."/>
            <person name="Brettin T."/>
            <person name="Bruce D."/>
            <person name="Detter J.C."/>
            <person name="Han C."/>
            <person name="Kuske C."/>
            <person name="Schmutz J."/>
            <person name="Larimer F."/>
            <person name="Land M."/>
            <person name="Hauser L."/>
            <person name="Kyrpides N."/>
            <person name="Kim E.A."/>
            <person name="Richardson P."/>
        </authorList>
    </citation>
    <scope>NUCLEOTIDE SEQUENCE [LARGE SCALE GENOMIC DNA]</scope>
    <source>
        <strain evidence="4">ATCC 700394 / DSM 18823 / ISDg</strain>
    </source>
</reference>
<dbReference type="InterPro" id="IPR000045">
    <property type="entry name" value="Prepilin_IV_endopep_pep"/>
</dbReference>
<feature type="transmembrane region" description="Helical" evidence="1">
    <location>
        <begin position="31"/>
        <end position="47"/>
    </location>
</feature>
<keyword evidence="4" id="KW-1185">Reference proteome</keyword>
<dbReference type="Gene3D" id="1.20.120.1220">
    <property type="match status" value="1"/>
</dbReference>
<sequence>MSIFKLCGVIWIGVILFILGIQDIKRKEISCWWLISLLPLIVFELAMPSEITLIERIFGILLGLFFVILSKVTRGQIGIGDGYILCAMGVILGIGKSTILLSYAFLLTSAVSIVLLVFFRCNRKKTIPFVPFLFLGYLGCILIK</sequence>
<evidence type="ECO:0000313" key="3">
    <source>
        <dbReference type="EMBL" id="ABX40428.1"/>
    </source>
</evidence>
<gene>
    <name evidence="3" type="ordered locus">Cphy_0038</name>
</gene>
<evidence type="ECO:0000256" key="1">
    <source>
        <dbReference type="SAM" id="Phobius"/>
    </source>
</evidence>
<evidence type="ECO:0000313" key="4">
    <source>
        <dbReference type="Proteomes" id="UP000000370"/>
    </source>
</evidence>
<dbReference type="Pfam" id="PF01478">
    <property type="entry name" value="Peptidase_A24"/>
    <property type="match status" value="1"/>
</dbReference>
<evidence type="ECO:0000259" key="2">
    <source>
        <dbReference type="Pfam" id="PF01478"/>
    </source>
</evidence>
<feature type="transmembrane region" description="Helical" evidence="1">
    <location>
        <begin position="53"/>
        <end position="70"/>
    </location>
</feature>
<name>A9KQB9_LACP7</name>
<protein>
    <submittedName>
        <fullName evidence="3">Peptidase A24A prepilin type IV</fullName>
    </submittedName>
</protein>
<feature type="transmembrane region" description="Helical" evidence="1">
    <location>
        <begin position="126"/>
        <end position="143"/>
    </location>
</feature>
<dbReference type="KEGG" id="cpy:Cphy_0038"/>
<dbReference type="eggNOG" id="COG1989">
    <property type="taxonomic scope" value="Bacteria"/>
</dbReference>
<dbReference type="STRING" id="357809.Cphy_0038"/>
<dbReference type="RefSeq" id="WP_012198071.1">
    <property type="nucleotide sequence ID" value="NC_010001.1"/>
</dbReference>
<keyword evidence="1" id="KW-0472">Membrane</keyword>
<feature type="transmembrane region" description="Helical" evidence="1">
    <location>
        <begin position="100"/>
        <end position="119"/>
    </location>
</feature>
<dbReference type="HOGENOM" id="CLU_057101_10_1_9"/>
<dbReference type="EMBL" id="CP000885">
    <property type="protein sequence ID" value="ABX40428.1"/>
    <property type="molecule type" value="Genomic_DNA"/>
</dbReference>
<dbReference type="AlphaFoldDB" id="A9KQB9"/>
<dbReference type="GO" id="GO:0004190">
    <property type="term" value="F:aspartic-type endopeptidase activity"/>
    <property type="evidence" value="ECO:0007669"/>
    <property type="project" value="InterPro"/>
</dbReference>
<organism evidence="3 4">
    <name type="scientific">Lachnoclostridium phytofermentans (strain ATCC 700394 / DSM 18823 / ISDg)</name>
    <name type="common">Clostridium phytofermentans</name>
    <dbReference type="NCBI Taxonomy" id="357809"/>
    <lineage>
        <taxon>Bacteria</taxon>
        <taxon>Bacillati</taxon>
        <taxon>Bacillota</taxon>
        <taxon>Clostridia</taxon>
        <taxon>Lachnospirales</taxon>
        <taxon>Lachnospiraceae</taxon>
    </lineage>
</organism>
<keyword evidence="1" id="KW-0812">Transmembrane</keyword>
<dbReference type="OrthoDB" id="2067602at2"/>
<keyword evidence="1" id="KW-1133">Transmembrane helix</keyword>
<proteinExistence type="predicted"/>
<dbReference type="Proteomes" id="UP000000370">
    <property type="component" value="Chromosome"/>
</dbReference>
<feature type="domain" description="Prepilin type IV endopeptidase peptidase" evidence="2">
    <location>
        <begin position="13"/>
        <end position="112"/>
    </location>
</feature>
<feature type="transmembrane region" description="Helical" evidence="1">
    <location>
        <begin position="6"/>
        <end position="24"/>
    </location>
</feature>
<dbReference type="GO" id="GO:0016020">
    <property type="term" value="C:membrane"/>
    <property type="evidence" value="ECO:0007669"/>
    <property type="project" value="InterPro"/>
</dbReference>